<protein>
    <submittedName>
        <fullName evidence="1">Uncharacterized protein</fullName>
    </submittedName>
</protein>
<dbReference type="OrthoDB" id="10579141at2759"/>
<dbReference type="EMBL" id="CAJGYM010000005">
    <property type="protein sequence ID" value="CAD6186838.1"/>
    <property type="molecule type" value="Genomic_DNA"/>
</dbReference>
<sequence length="357" mass="40516">MYLWDYKQAEEIRELPDRELLLCLMDSGLMKAPKCKNCFNEMRPRFRDQRGNAWICRRKGKDCWSISMKNSSFFSNSNIKLKEQIIITICWLNGLDLATVCGKCKVSSHSIEEYIGVLRAVCVQYWKNILLGGNETVVELATAEINVNYELEAGESVSEDVRLIAAIERLDGGEAVAGLLPSTSSEYIDDFLFFKVIPGSFLVCDEWRNSNVGGINNNLFSRSSNEEFQEAVATICGQAAEEDMEIRRNLLSIVNLENLRSLQKENKNGKASKNESVTVEDFVEFVTPTISDGFGLDQRGREEILAESVVRFNGRHNLHEFFWNLVVEQYDVIEDLRNSATMLSVFTTNDGTMMRAT</sequence>
<proteinExistence type="predicted"/>
<evidence type="ECO:0000313" key="1">
    <source>
        <dbReference type="EMBL" id="CAD6186838.1"/>
    </source>
</evidence>
<reference evidence="1" key="1">
    <citation type="submission" date="2020-10" db="EMBL/GenBank/DDBJ databases">
        <authorList>
            <person name="Kikuchi T."/>
        </authorList>
    </citation>
    <scope>NUCLEOTIDE SEQUENCE</scope>
    <source>
        <strain evidence="1">NKZ352</strain>
    </source>
</reference>
<gene>
    <name evidence="1" type="ORF">CAUJ_LOCUS2757</name>
</gene>
<name>A0A8S1GVS2_9PELO</name>
<accession>A0A8S1GVS2</accession>
<organism evidence="1 2">
    <name type="scientific">Caenorhabditis auriculariae</name>
    <dbReference type="NCBI Taxonomy" id="2777116"/>
    <lineage>
        <taxon>Eukaryota</taxon>
        <taxon>Metazoa</taxon>
        <taxon>Ecdysozoa</taxon>
        <taxon>Nematoda</taxon>
        <taxon>Chromadorea</taxon>
        <taxon>Rhabditida</taxon>
        <taxon>Rhabditina</taxon>
        <taxon>Rhabditomorpha</taxon>
        <taxon>Rhabditoidea</taxon>
        <taxon>Rhabditidae</taxon>
        <taxon>Peloderinae</taxon>
        <taxon>Caenorhabditis</taxon>
    </lineage>
</organism>
<comment type="caution">
    <text evidence="1">The sequence shown here is derived from an EMBL/GenBank/DDBJ whole genome shotgun (WGS) entry which is preliminary data.</text>
</comment>
<dbReference type="AlphaFoldDB" id="A0A8S1GVS2"/>
<evidence type="ECO:0000313" key="2">
    <source>
        <dbReference type="Proteomes" id="UP000835052"/>
    </source>
</evidence>
<keyword evidence="2" id="KW-1185">Reference proteome</keyword>
<dbReference type="Proteomes" id="UP000835052">
    <property type="component" value="Unassembled WGS sequence"/>
</dbReference>